<sequence length="310" mass="34209">MAILSRMGTRNFETSRPGYTLPAPKASIWQRGEVYTSFFLSKTVQFPHLFGDQEGWIYFPERSEVSRLLQLASMFENVHFPTVFEAHVRFRILACARNILPVGVTRFRISDIKCSCFLAHTKSSPLAHSSKKDQGRNRISTARQAYIKLNVKIVMKATLCPLFVIPGRVNNPGIASGGKVIMYQEPCKGFSPHMGSHKNSGRREGCRKAAYLLNKVAHRNDCPIIVHGQCIFVNATGTASCYALVRWPDGAFALRLLQDCADGRMPQNNFYRGQFGPGGAYPPLGELGPPNGYGQLQGPQTGQSSPAGQG</sequence>
<accession>A0A9P0ANL9</accession>
<evidence type="ECO:0000256" key="1">
    <source>
        <dbReference type="SAM" id="MobiDB-lite"/>
    </source>
</evidence>
<dbReference type="Proteomes" id="UP001152759">
    <property type="component" value="Chromosome 9"/>
</dbReference>
<name>A0A9P0ANL9_BEMTA</name>
<dbReference type="EMBL" id="OU963870">
    <property type="protein sequence ID" value="CAH0395253.1"/>
    <property type="molecule type" value="Genomic_DNA"/>
</dbReference>
<feature type="region of interest" description="Disordered" evidence="1">
    <location>
        <begin position="280"/>
        <end position="310"/>
    </location>
</feature>
<evidence type="ECO:0000313" key="3">
    <source>
        <dbReference type="Proteomes" id="UP001152759"/>
    </source>
</evidence>
<gene>
    <name evidence="2" type="ORF">BEMITA_LOCUS13464</name>
</gene>
<proteinExistence type="predicted"/>
<protein>
    <submittedName>
        <fullName evidence="2">Uncharacterized protein</fullName>
    </submittedName>
</protein>
<reference evidence="2" key="1">
    <citation type="submission" date="2021-12" db="EMBL/GenBank/DDBJ databases">
        <authorList>
            <person name="King R."/>
        </authorList>
    </citation>
    <scope>NUCLEOTIDE SEQUENCE</scope>
</reference>
<dbReference type="AlphaFoldDB" id="A0A9P0ANL9"/>
<evidence type="ECO:0000313" key="2">
    <source>
        <dbReference type="EMBL" id="CAH0395253.1"/>
    </source>
</evidence>
<feature type="compositionally biased region" description="Polar residues" evidence="1">
    <location>
        <begin position="297"/>
        <end position="310"/>
    </location>
</feature>
<keyword evidence="3" id="KW-1185">Reference proteome</keyword>
<organism evidence="2 3">
    <name type="scientific">Bemisia tabaci</name>
    <name type="common">Sweetpotato whitefly</name>
    <name type="synonym">Aleurodes tabaci</name>
    <dbReference type="NCBI Taxonomy" id="7038"/>
    <lineage>
        <taxon>Eukaryota</taxon>
        <taxon>Metazoa</taxon>
        <taxon>Ecdysozoa</taxon>
        <taxon>Arthropoda</taxon>
        <taxon>Hexapoda</taxon>
        <taxon>Insecta</taxon>
        <taxon>Pterygota</taxon>
        <taxon>Neoptera</taxon>
        <taxon>Paraneoptera</taxon>
        <taxon>Hemiptera</taxon>
        <taxon>Sternorrhyncha</taxon>
        <taxon>Aleyrodoidea</taxon>
        <taxon>Aleyrodidae</taxon>
        <taxon>Aleyrodinae</taxon>
        <taxon>Bemisia</taxon>
    </lineage>
</organism>